<evidence type="ECO:0000313" key="2">
    <source>
        <dbReference type="EMBL" id="MBT9432536.1"/>
    </source>
</evidence>
<dbReference type="EMBL" id="JAFJYC010000001">
    <property type="protein sequence ID" value="MBT9432536.1"/>
    <property type="molecule type" value="Genomic_DNA"/>
</dbReference>
<comment type="caution">
    <text evidence="2">The sequence shown here is derived from an EMBL/GenBank/DDBJ whole genome shotgun (WGS) entry which is preliminary data.</text>
</comment>
<accession>A0ABS5YEJ7</accession>
<dbReference type="RefSeq" id="WP_215670127.1">
    <property type="nucleotide sequence ID" value="NZ_JAFJYC010000001.1"/>
</dbReference>
<feature type="region of interest" description="Disordered" evidence="1">
    <location>
        <begin position="161"/>
        <end position="185"/>
    </location>
</feature>
<dbReference type="InterPro" id="IPR053196">
    <property type="entry name" value="Lipoprotein_YbaY-like"/>
</dbReference>
<keyword evidence="3" id="KW-1185">Reference proteome</keyword>
<dbReference type="PANTHER" id="PTHR38013:SF1">
    <property type="entry name" value="GLYCOPROTEIN_POLYSACCHARIDE METABOLISM"/>
    <property type="match status" value="1"/>
</dbReference>
<protein>
    <submittedName>
        <fullName evidence="2">YbaY family lipoprotein</fullName>
    </submittedName>
</protein>
<sequence>MKLWQIVAGVALGATLAGCADKSANIPTPAFKAPGTAQHGAISQPAVSGTVYIRERIALPPDAALTVTLSDATIPDTPSKVIAQRVVRTEGKQAPFSFVLPFNPSDIQTNARILLSAAITVDGRVVMITEQVKMAVTQGGTRHDLTLIPVQSVALPTQTKPATTIPLSSPTQVTPSSSVPAPTSF</sequence>
<proteinExistence type="predicted"/>
<feature type="compositionally biased region" description="Low complexity" evidence="1">
    <location>
        <begin position="166"/>
        <end position="185"/>
    </location>
</feature>
<gene>
    <name evidence="2" type="ORF">JZM24_11115</name>
</gene>
<name>A0ABS5YEJ7_9GAMM</name>
<evidence type="ECO:0000313" key="3">
    <source>
        <dbReference type="Proteomes" id="UP000811282"/>
    </source>
</evidence>
<reference evidence="2 3" key="1">
    <citation type="journal article" date="2021" name="Genome Biol. Evol.">
        <title>The evolution of interdependence in a four-way mealybug symbiosis.</title>
        <authorList>
            <person name="Garber A.I."/>
            <person name="Kupper M."/>
            <person name="Laetsch D.R."/>
            <person name="Weldon S.R."/>
            <person name="Ladinsky M.S."/>
            <person name="Bjorkman P.J."/>
            <person name="McCutcheon J.P."/>
        </authorList>
    </citation>
    <scope>NUCLEOTIDE SEQUENCE [LARGE SCALE GENOMIC DNA]</scope>
    <source>
        <strain evidence="2">SOD</strain>
    </source>
</reference>
<dbReference type="Proteomes" id="UP000811282">
    <property type="component" value="Unassembled WGS sequence"/>
</dbReference>
<evidence type="ECO:0000256" key="1">
    <source>
        <dbReference type="SAM" id="MobiDB-lite"/>
    </source>
</evidence>
<organism evidence="2 3">
    <name type="scientific">Candidatus Sodalis endolongispinus</name>
    <dbReference type="NCBI Taxonomy" id="2812662"/>
    <lineage>
        <taxon>Bacteria</taxon>
        <taxon>Pseudomonadati</taxon>
        <taxon>Pseudomonadota</taxon>
        <taxon>Gammaproteobacteria</taxon>
        <taxon>Enterobacterales</taxon>
        <taxon>Bruguierivoracaceae</taxon>
        <taxon>Sodalis</taxon>
    </lineage>
</organism>
<dbReference type="InterPro" id="IPR039366">
    <property type="entry name" value="Pilotin"/>
</dbReference>
<dbReference type="PROSITE" id="PS51257">
    <property type="entry name" value="PROKAR_LIPOPROTEIN"/>
    <property type="match status" value="1"/>
</dbReference>
<dbReference type="PANTHER" id="PTHR38013">
    <property type="entry name" value="GLYCOPROTEIN/POLYSACCHARIDE METABOLISM"/>
    <property type="match status" value="1"/>
</dbReference>
<dbReference type="Pfam" id="PF09619">
    <property type="entry name" value="YscW"/>
    <property type="match status" value="1"/>
</dbReference>
<keyword evidence="2" id="KW-0449">Lipoprotein</keyword>